<proteinExistence type="predicted"/>
<dbReference type="InterPro" id="IPR002110">
    <property type="entry name" value="Ankyrin_rpt"/>
</dbReference>
<reference evidence="2" key="1">
    <citation type="submission" date="2015-04" db="EMBL/GenBank/DDBJ databases">
        <title>The genome sequence of the plant pathogenic Rhizarian Plasmodiophora brassicae reveals insights in its biotrophic life cycle and the origin of chitin synthesis.</title>
        <authorList>
            <person name="Schwelm A."/>
            <person name="Fogelqvist J."/>
            <person name="Knaust A."/>
            <person name="Julke S."/>
            <person name="Lilja T."/>
            <person name="Dhandapani V."/>
            <person name="Bonilla-Rosso G."/>
            <person name="Karlsson M."/>
            <person name="Shevchenko A."/>
            <person name="Choi S.R."/>
            <person name="Kim H.G."/>
            <person name="Park J.Y."/>
            <person name="Lim Y.P."/>
            <person name="Ludwig-Muller J."/>
            <person name="Dixelius C."/>
        </authorList>
    </citation>
    <scope>NUCLEOTIDE SEQUENCE</scope>
    <source>
        <tissue evidence="2">Potato root galls</tissue>
    </source>
</reference>
<dbReference type="Gene3D" id="1.25.40.20">
    <property type="entry name" value="Ankyrin repeat-containing domain"/>
    <property type="match status" value="1"/>
</dbReference>
<name>A0A0H5QV12_9EUKA</name>
<sequence length="105" mass="11841">GNSALHLAIEYRLSKKVIIDIAKAASPKPFHLMFQNPMTTRFYACFIQHLSDRLNRDVITKVIAHSCDAIINSRNHYGETAFFLAGRLDRVDIVEILLENGADPT</sequence>
<accession>A0A0H5QV12</accession>
<protein>
    <submittedName>
        <fullName evidence="2">Uncharacterized protein</fullName>
    </submittedName>
</protein>
<dbReference type="PROSITE" id="PS50088">
    <property type="entry name" value="ANK_REPEAT"/>
    <property type="match status" value="1"/>
</dbReference>
<evidence type="ECO:0000313" key="2">
    <source>
        <dbReference type="EMBL" id="CRZ05755.1"/>
    </source>
</evidence>
<dbReference type="SUPFAM" id="SSF48403">
    <property type="entry name" value="Ankyrin repeat"/>
    <property type="match status" value="1"/>
</dbReference>
<dbReference type="InterPro" id="IPR036770">
    <property type="entry name" value="Ankyrin_rpt-contain_sf"/>
</dbReference>
<dbReference type="PROSITE" id="PS50297">
    <property type="entry name" value="ANK_REP_REGION"/>
    <property type="match status" value="1"/>
</dbReference>
<keyword evidence="1" id="KW-0040">ANK repeat</keyword>
<feature type="repeat" description="ANK" evidence="1">
    <location>
        <begin position="77"/>
        <end position="105"/>
    </location>
</feature>
<dbReference type="EMBL" id="HACM01005313">
    <property type="protein sequence ID" value="CRZ05755.1"/>
    <property type="molecule type" value="Transcribed_RNA"/>
</dbReference>
<feature type="non-terminal residue" evidence="2">
    <location>
        <position position="1"/>
    </location>
</feature>
<organism evidence="2">
    <name type="scientific">Spongospora subterranea</name>
    <dbReference type="NCBI Taxonomy" id="70186"/>
    <lineage>
        <taxon>Eukaryota</taxon>
        <taxon>Sar</taxon>
        <taxon>Rhizaria</taxon>
        <taxon>Endomyxa</taxon>
        <taxon>Phytomyxea</taxon>
        <taxon>Plasmodiophorida</taxon>
        <taxon>Plasmodiophoridae</taxon>
        <taxon>Spongospora</taxon>
    </lineage>
</organism>
<dbReference type="AlphaFoldDB" id="A0A0H5QV12"/>
<dbReference type="PRINTS" id="PR01415">
    <property type="entry name" value="ANKYRIN"/>
</dbReference>
<feature type="non-terminal residue" evidence="2">
    <location>
        <position position="105"/>
    </location>
</feature>
<dbReference type="Pfam" id="PF00023">
    <property type="entry name" value="Ank"/>
    <property type="match status" value="1"/>
</dbReference>
<evidence type="ECO:0000256" key="1">
    <source>
        <dbReference type="PROSITE-ProRule" id="PRU00023"/>
    </source>
</evidence>